<feature type="transmembrane region" description="Helical" evidence="6">
    <location>
        <begin position="194"/>
        <end position="211"/>
    </location>
</feature>
<feature type="transmembrane region" description="Helical" evidence="6">
    <location>
        <begin position="70"/>
        <end position="92"/>
    </location>
</feature>
<comment type="subcellular location">
    <subcellularLocation>
        <location evidence="1">Cell membrane</location>
        <topology evidence="1">Multi-pass membrane protein</topology>
    </subcellularLocation>
</comment>
<name>A0A4Q1HHZ9_9BURK</name>
<dbReference type="PANTHER" id="PTHR30250:SF11">
    <property type="entry name" value="O-ANTIGEN TRANSPORTER-RELATED"/>
    <property type="match status" value="1"/>
</dbReference>
<evidence type="ECO:0000256" key="6">
    <source>
        <dbReference type="SAM" id="Phobius"/>
    </source>
</evidence>
<dbReference type="AlphaFoldDB" id="A0A4Q1HHZ9"/>
<dbReference type="GO" id="GO:0005886">
    <property type="term" value="C:plasma membrane"/>
    <property type="evidence" value="ECO:0007669"/>
    <property type="project" value="UniProtKB-SubCell"/>
</dbReference>
<protein>
    <submittedName>
        <fullName evidence="7">Capsular biosynthesis protein</fullName>
    </submittedName>
</protein>
<evidence type="ECO:0000256" key="5">
    <source>
        <dbReference type="ARBA" id="ARBA00023136"/>
    </source>
</evidence>
<feature type="transmembrane region" description="Helical" evidence="6">
    <location>
        <begin position="313"/>
        <end position="335"/>
    </location>
</feature>
<feature type="transmembrane region" description="Helical" evidence="6">
    <location>
        <begin position="154"/>
        <end position="174"/>
    </location>
</feature>
<feature type="transmembrane region" description="Helical" evidence="6">
    <location>
        <begin position="367"/>
        <end position="388"/>
    </location>
</feature>
<dbReference type="EMBL" id="PYAL01000005">
    <property type="protein sequence ID" value="RXN87009.1"/>
    <property type="molecule type" value="Genomic_DNA"/>
</dbReference>
<organism evidence="7 8">
    <name type="scientific">Achromobacter aloeverae</name>
    <dbReference type="NCBI Taxonomy" id="1750518"/>
    <lineage>
        <taxon>Bacteria</taxon>
        <taxon>Pseudomonadati</taxon>
        <taxon>Pseudomonadota</taxon>
        <taxon>Betaproteobacteria</taxon>
        <taxon>Burkholderiales</taxon>
        <taxon>Alcaligenaceae</taxon>
        <taxon>Achromobacter</taxon>
    </lineage>
</organism>
<keyword evidence="5 6" id="KW-0472">Membrane</keyword>
<comment type="caution">
    <text evidence="7">The sequence shown here is derived from an EMBL/GenBank/DDBJ whole genome shotgun (WGS) entry which is preliminary data.</text>
</comment>
<dbReference type="InterPro" id="IPR050833">
    <property type="entry name" value="Poly_Biosynth_Transport"/>
</dbReference>
<evidence type="ECO:0000256" key="1">
    <source>
        <dbReference type="ARBA" id="ARBA00004651"/>
    </source>
</evidence>
<accession>A0A4Q1HHZ9</accession>
<evidence type="ECO:0000256" key="3">
    <source>
        <dbReference type="ARBA" id="ARBA00022692"/>
    </source>
</evidence>
<dbReference type="OrthoDB" id="7056654at2"/>
<evidence type="ECO:0000313" key="7">
    <source>
        <dbReference type="EMBL" id="RXN87009.1"/>
    </source>
</evidence>
<feature type="transmembrane region" description="Helical" evidence="6">
    <location>
        <begin position="27"/>
        <end position="49"/>
    </location>
</feature>
<evidence type="ECO:0000256" key="4">
    <source>
        <dbReference type="ARBA" id="ARBA00022989"/>
    </source>
</evidence>
<dbReference type="PANTHER" id="PTHR30250">
    <property type="entry name" value="PST FAMILY PREDICTED COLANIC ACID TRANSPORTER"/>
    <property type="match status" value="1"/>
</dbReference>
<feature type="transmembrane region" description="Helical" evidence="6">
    <location>
        <begin position="342"/>
        <end position="361"/>
    </location>
</feature>
<keyword evidence="4 6" id="KW-1133">Transmembrane helix</keyword>
<evidence type="ECO:0000256" key="2">
    <source>
        <dbReference type="ARBA" id="ARBA00022475"/>
    </source>
</evidence>
<keyword evidence="3 6" id="KW-0812">Transmembrane</keyword>
<reference evidence="7 8" key="1">
    <citation type="journal article" date="2017" name="Int. J. Syst. Evol. Microbiol.">
        <title>Achromobacter aloeverae sp. nov., isolated from the root of Aloe vera (L.) Burm.f.</title>
        <authorList>
            <person name="Kuncharoen N."/>
            <person name="Muramatsu Y."/>
            <person name="Shibata C."/>
            <person name="Kamakura Y."/>
            <person name="Nakagawa Y."/>
            <person name="Tanasupawat S."/>
        </authorList>
    </citation>
    <scope>NUCLEOTIDE SEQUENCE [LARGE SCALE GENOMIC DNA]</scope>
    <source>
        <strain evidence="7 8">AVA-1</strain>
    </source>
</reference>
<keyword evidence="2" id="KW-1003">Cell membrane</keyword>
<feature type="transmembrane region" description="Helical" evidence="6">
    <location>
        <begin position="217"/>
        <end position="237"/>
    </location>
</feature>
<dbReference type="Proteomes" id="UP000290849">
    <property type="component" value="Unassembled WGS sequence"/>
</dbReference>
<evidence type="ECO:0000313" key="8">
    <source>
        <dbReference type="Proteomes" id="UP000290849"/>
    </source>
</evidence>
<feature type="transmembrane region" description="Helical" evidence="6">
    <location>
        <begin position="98"/>
        <end position="117"/>
    </location>
</feature>
<gene>
    <name evidence="7" type="ORF">C7R54_16980</name>
</gene>
<proteinExistence type="predicted"/>
<feature type="transmembrane region" description="Helical" evidence="6">
    <location>
        <begin position="272"/>
        <end position="293"/>
    </location>
</feature>
<keyword evidence="8" id="KW-1185">Reference proteome</keyword>
<sequence>MLSAANFLVGLILIRYTHDTQYGYYVLGFNAMMLAVTLQGSFIGTPLIIRLPTLTEAQRSAWVGSLLRDQIRWSMFGGVATLAGAAIAWAMGALDRESAPVLVAGLVLVLCQLYREYFRSVLLMVQRTVPVLAADSVYVACLIVGGLAATRFAAAATAALLAAAAAALVGAELLRRILGPGLDRQAAPGRLADIARTGAWAAAGGVIYWLFTQGYSFVAAATLDIAGVAALAASRLLMMPINVMSTGVQKQLVPIASGWVHQSGVAHTFRRLLIFSCIMGVLTLVYGAVVWLLRDWIFVDLMRKSFDYRNTLLLMWIGVFLVMVMREPITQLLVLRQRFRTLMAASLASAVVALTISYLGMTQFGTRGAPIGILVGEVLNLIAALWMVRREIRIDRRDAGAGNTHD</sequence>
<feature type="transmembrane region" description="Helical" evidence="6">
    <location>
        <begin position="129"/>
        <end position="148"/>
    </location>
</feature>